<name>A0A377GX30_9FUSO</name>
<organism evidence="7 8">
    <name type="scientific">Fusobacterium necrogenes</name>
    <dbReference type="NCBI Taxonomy" id="858"/>
    <lineage>
        <taxon>Bacteria</taxon>
        <taxon>Fusobacteriati</taxon>
        <taxon>Fusobacteriota</taxon>
        <taxon>Fusobacteriia</taxon>
        <taxon>Fusobacteriales</taxon>
        <taxon>Fusobacteriaceae</taxon>
        <taxon>Fusobacterium</taxon>
    </lineage>
</organism>
<dbReference type="Pfam" id="PF03788">
    <property type="entry name" value="LrgA"/>
    <property type="match status" value="1"/>
</dbReference>
<keyword evidence="4 6" id="KW-1133">Transmembrane helix</keyword>
<accession>A0A377GX30</accession>
<dbReference type="EMBL" id="UGGU01000003">
    <property type="protein sequence ID" value="STO31174.1"/>
    <property type="molecule type" value="Genomic_DNA"/>
</dbReference>
<dbReference type="PANTHER" id="PTHR33931:SF5">
    <property type="entry name" value="UPF0299 MEMBRANE PROTEIN YOHJ"/>
    <property type="match status" value="1"/>
</dbReference>
<dbReference type="RefSeq" id="WP_115269243.1">
    <property type="nucleotide sequence ID" value="NZ_UGGU01000003.1"/>
</dbReference>
<dbReference type="InterPro" id="IPR005538">
    <property type="entry name" value="LrgA/CidA"/>
</dbReference>
<evidence type="ECO:0000256" key="2">
    <source>
        <dbReference type="ARBA" id="ARBA00022475"/>
    </source>
</evidence>
<feature type="transmembrane region" description="Helical" evidence="6">
    <location>
        <begin position="84"/>
        <end position="109"/>
    </location>
</feature>
<reference evidence="7 8" key="1">
    <citation type="submission" date="2018-06" db="EMBL/GenBank/DDBJ databases">
        <authorList>
            <consortium name="Pathogen Informatics"/>
            <person name="Doyle S."/>
        </authorList>
    </citation>
    <scope>NUCLEOTIDE SEQUENCE [LARGE SCALE GENOMIC DNA]</scope>
    <source>
        <strain evidence="7 8">NCTC10723</strain>
    </source>
</reference>
<evidence type="ECO:0000256" key="6">
    <source>
        <dbReference type="SAM" id="Phobius"/>
    </source>
</evidence>
<dbReference type="PANTHER" id="PTHR33931">
    <property type="entry name" value="HOLIN-LIKE PROTEIN CIDA-RELATED"/>
    <property type="match status" value="1"/>
</dbReference>
<feature type="transmembrane region" description="Helical" evidence="6">
    <location>
        <begin position="28"/>
        <end position="45"/>
    </location>
</feature>
<evidence type="ECO:0000256" key="4">
    <source>
        <dbReference type="ARBA" id="ARBA00022989"/>
    </source>
</evidence>
<dbReference type="GO" id="GO:0005886">
    <property type="term" value="C:plasma membrane"/>
    <property type="evidence" value="ECO:0007669"/>
    <property type="project" value="UniProtKB-SubCell"/>
</dbReference>
<feature type="transmembrane region" description="Helical" evidence="6">
    <location>
        <begin position="57"/>
        <end position="78"/>
    </location>
</feature>
<keyword evidence="5 6" id="KW-0472">Membrane</keyword>
<protein>
    <submittedName>
        <fullName evidence="7">Holin-like protein</fullName>
    </submittedName>
</protein>
<evidence type="ECO:0000313" key="8">
    <source>
        <dbReference type="Proteomes" id="UP000255328"/>
    </source>
</evidence>
<dbReference type="Proteomes" id="UP000255328">
    <property type="component" value="Unassembled WGS sequence"/>
</dbReference>
<dbReference type="OrthoDB" id="3176438at2"/>
<keyword evidence="8" id="KW-1185">Reference proteome</keyword>
<sequence>MIREFLLIFVINYIGIILTEVFHLPIPGTISGMLLLFALLYFKILKLSYIENAGNFLLLNMTIFFLPPSVSLLESMYLLKTGLFKILFLVIFSTLITMVITALTVQYLIERGERK</sequence>
<proteinExistence type="predicted"/>
<evidence type="ECO:0000256" key="5">
    <source>
        <dbReference type="ARBA" id="ARBA00023136"/>
    </source>
</evidence>
<keyword evidence="2" id="KW-1003">Cell membrane</keyword>
<feature type="transmembrane region" description="Helical" evidence="6">
    <location>
        <begin position="5"/>
        <end position="22"/>
    </location>
</feature>
<keyword evidence="3 6" id="KW-0812">Transmembrane</keyword>
<dbReference type="AlphaFoldDB" id="A0A377GX30"/>
<gene>
    <name evidence="7" type="primary">yohJ</name>
    <name evidence="7" type="ORF">NCTC10723_00615</name>
</gene>
<evidence type="ECO:0000256" key="1">
    <source>
        <dbReference type="ARBA" id="ARBA00004651"/>
    </source>
</evidence>
<evidence type="ECO:0000256" key="3">
    <source>
        <dbReference type="ARBA" id="ARBA00022692"/>
    </source>
</evidence>
<comment type="subcellular location">
    <subcellularLocation>
        <location evidence="1">Cell membrane</location>
        <topology evidence="1">Multi-pass membrane protein</topology>
    </subcellularLocation>
</comment>
<evidence type="ECO:0000313" key="7">
    <source>
        <dbReference type="EMBL" id="STO31174.1"/>
    </source>
</evidence>